<evidence type="ECO:0000256" key="1">
    <source>
        <dbReference type="ARBA" id="ARBA00007227"/>
    </source>
</evidence>
<dbReference type="KEGG" id="mph:MLP_52770"/>
<organism evidence="4 5">
    <name type="scientific">Microlunatus phosphovorus (strain ATCC 700054 / DSM 10555 / JCM 9379 / NBRC 101784 / NCIMB 13414 / VKM Ac-1990 / NM-1)</name>
    <dbReference type="NCBI Taxonomy" id="1032480"/>
    <lineage>
        <taxon>Bacteria</taxon>
        <taxon>Bacillati</taxon>
        <taxon>Actinomycetota</taxon>
        <taxon>Actinomycetes</taxon>
        <taxon>Propionibacteriales</taxon>
        <taxon>Propionibacteriaceae</taxon>
        <taxon>Microlunatus</taxon>
    </lineage>
</organism>
<proteinExistence type="inferred from homology"/>
<dbReference type="PROSITE" id="PS50943">
    <property type="entry name" value="HTH_CROC1"/>
    <property type="match status" value="1"/>
</dbReference>
<dbReference type="Gene3D" id="1.10.260.40">
    <property type="entry name" value="lambda repressor-like DNA-binding domains"/>
    <property type="match status" value="1"/>
</dbReference>
<dbReference type="CDD" id="cd00093">
    <property type="entry name" value="HTH_XRE"/>
    <property type="match status" value="1"/>
</dbReference>
<evidence type="ECO:0000256" key="2">
    <source>
        <dbReference type="SAM" id="MobiDB-lite"/>
    </source>
</evidence>
<dbReference type="SMART" id="SM00530">
    <property type="entry name" value="HTH_XRE"/>
    <property type="match status" value="1"/>
</dbReference>
<dbReference type="AlphaFoldDB" id="F5XIQ3"/>
<dbReference type="RefSeq" id="WP_013866103.1">
    <property type="nucleotide sequence ID" value="NC_015635.1"/>
</dbReference>
<evidence type="ECO:0000313" key="4">
    <source>
        <dbReference type="EMBL" id="BAK38291.1"/>
    </source>
</evidence>
<dbReference type="Pfam" id="PF06114">
    <property type="entry name" value="Peptidase_M78"/>
    <property type="match status" value="1"/>
</dbReference>
<dbReference type="Gene3D" id="1.10.10.2910">
    <property type="match status" value="1"/>
</dbReference>
<reference evidence="4 5" key="1">
    <citation type="submission" date="2011-05" db="EMBL/GenBank/DDBJ databases">
        <title>Whole genome sequence of Microlunatus phosphovorus NM-1.</title>
        <authorList>
            <person name="Hosoyama A."/>
            <person name="Sasaki K."/>
            <person name="Harada T."/>
            <person name="Igarashi R."/>
            <person name="Kawakoshi A."/>
            <person name="Sasagawa M."/>
            <person name="Fukada J."/>
            <person name="Nakamura S."/>
            <person name="Katano Y."/>
            <person name="Hanada S."/>
            <person name="Kamagata Y."/>
            <person name="Nakamura N."/>
            <person name="Yamazaki S."/>
            <person name="Fujita N."/>
        </authorList>
    </citation>
    <scope>NUCLEOTIDE SEQUENCE [LARGE SCALE GENOMIC DNA]</scope>
    <source>
        <strain evidence="5">ATCC 700054 / DSM 10555 / JCM 9379 / NBRC 101784 / NCIMB 13414 / VKM Ac-1990 / NM-1</strain>
    </source>
</reference>
<sequence length="428" mass="46985">MADRNRLGGRRNGTGPGQDKPGQSGLGADRPQLTLFTDQSVQSDTAREAGSGSLDQKRAGVALGALSSAFLPARLTQARVLAGLTKRDLADRVGVSAQAVGQWESNVATPRPENVADLARSLHVDAAFFAAGRPHKRLDTADAHFRSLRSMRASDRARSLATVEQVWELTCALEHYVHLPEPNLPVVPAGTSPREAARMVRVHWGQQHGPFRHFVATAEVNGVVVVHADLDYIERVDAFSAVVAGRPIVVTTQRRSQNVFDHRFSSAHELAHLLLHSDDDPDQSTETTLVHTREKEADAFAAELLTPAAEMRSLLPERMDLAALDRLSRDWGVEVASLVRRMSELRVVSDATMRRAYIKLASTKELRRPDPVHAYAGERPQMLIEAVRVAGSLGHSRVALAQQLRWPARRIDELLGQGDPRPKLLLTQ</sequence>
<protein>
    <submittedName>
        <fullName evidence="4">Putative Xre family DNA binding protein</fullName>
    </submittedName>
</protein>
<feature type="domain" description="HTH cro/C1-type" evidence="3">
    <location>
        <begin position="75"/>
        <end position="129"/>
    </location>
</feature>
<dbReference type="PANTHER" id="PTHR43236">
    <property type="entry name" value="ANTITOXIN HIGA1"/>
    <property type="match status" value="1"/>
</dbReference>
<dbReference type="SUPFAM" id="SSF47413">
    <property type="entry name" value="lambda repressor-like DNA-binding domains"/>
    <property type="match status" value="1"/>
</dbReference>
<dbReference type="OrthoDB" id="9794834at2"/>
<dbReference type="GO" id="GO:0003677">
    <property type="term" value="F:DNA binding"/>
    <property type="evidence" value="ECO:0007669"/>
    <property type="project" value="InterPro"/>
</dbReference>
<dbReference type="HOGENOM" id="CLU_053651_1_1_11"/>
<keyword evidence="5" id="KW-1185">Reference proteome</keyword>
<dbReference type="STRING" id="1032480.MLP_52770"/>
<dbReference type="Pfam" id="PF01381">
    <property type="entry name" value="HTH_3"/>
    <property type="match status" value="1"/>
</dbReference>
<gene>
    <name evidence="4" type="ordered locus">MLP_52770</name>
</gene>
<dbReference type="InterPro" id="IPR010982">
    <property type="entry name" value="Lambda_DNA-bd_dom_sf"/>
</dbReference>
<dbReference type="EMBL" id="AP012204">
    <property type="protein sequence ID" value="BAK38291.1"/>
    <property type="molecule type" value="Genomic_DNA"/>
</dbReference>
<evidence type="ECO:0000259" key="3">
    <source>
        <dbReference type="PROSITE" id="PS50943"/>
    </source>
</evidence>
<dbReference type="PANTHER" id="PTHR43236:SF1">
    <property type="entry name" value="BLL7220 PROTEIN"/>
    <property type="match status" value="1"/>
</dbReference>
<dbReference type="Proteomes" id="UP000007947">
    <property type="component" value="Chromosome"/>
</dbReference>
<accession>F5XIQ3</accession>
<dbReference type="eggNOG" id="COG1476">
    <property type="taxonomic scope" value="Bacteria"/>
</dbReference>
<dbReference type="InterPro" id="IPR010359">
    <property type="entry name" value="IrrE_HExxH"/>
</dbReference>
<evidence type="ECO:0000313" key="5">
    <source>
        <dbReference type="Proteomes" id="UP000007947"/>
    </source>
</evidence>
<dbReference type="eggNOG" id="COG2856">
    <property type="taxonomic scope" value="Bacteria"/>
</dbReference>
<feature type="region of interest" description="Disordered" evidence="2">
    <location>
        <begin position="1"/>
        <end position="32"/>
    </location>
</feature>
<name>F5XIQ3_MICPN</name>
<dbReference type="InterPro" id="IPR052345">
    <property type="entry name" value="Rad_response_metalloprotease"/>
</dbReference>
<comment type="similarity">
    <text evidence="1">Belongs to the short-chain fatty acyl-CoA assimilation regulator (ScfR) family.</text>
</comment>
<dbReference type="InterPro" id="IPR001387">
    <property type="entry name" value="Cro/C1-type_HTH"/>
</dbReference>